<feature type="chain" id="PRO_5020631920" evidence="1">
    <location>
        <begin position="24"/>
        <end position="362"/>
    </location>
</feature>
<dbReference type="InterPro" id="IPR004843">
    <property type="entry name" value="Calcineurin-like_PHP"/>
</dbReference>
<evidence type="ECO:0000313" key="4">
    <source>
        <dbReference type="Proteomes" id="UP000295292"/>
    </source>
</evidence>
<dbReference type="GO" id="GO:0016787">
    <property type="term" value="F:hydrolase activity"/>
    <property type="evidence" value="ECO:0007669"/>
    <property type="project" value="InterPro"/>
</dbReference>
<gene>
    <name evidence="3" type="ORF">CLV99_2273</name>
</gene>
<feature type="signal peptide" evidence="1">
    <location>
        <begin position="1"/>
        <end position="23"/>
    </location>
</feature>
<accession>A0A4R6WEW3</accession>
<sequence length="362" mass="41502">MKYLLIKKILLLSLLYIYSSSVAQDLPSATNAAPSLSEEGSYTWILLPDPQTYSKFGRNQSIFVNMIDWINDQNDNLNIQMVLCTGDLVEQNNIVIPDSINGDQSSHAQWQFISSAFYKLNNKVPYILCTGNHDYGTKSAENRYSQFNSYFPPQINPLNDKIILETFPNAEGANTLENAAYVWDDPSGRSFLIFSLEFAPRMEVIKWADSLAKVPQYKEHLGVLLTHSYLNSDGRRTHQENYPLKNAHYGKVIWDKFVSQSPQVQFVFAGHIANSDTHRDQVGYRQDKNAHGKPVHQMLFNAQREGGGWHGNGGDGWLRILEFIPQQRKVKVKTFSPYFFISPGMRSNAWRTAEYDEYEMIY</sequence>
<keyword evidence="1" id="KW-0732">Signal</keyword>
<feature type="domain" description="Calcineurin-like phosphoesterase" evidence="2">
    <location>
        <begin position="66"/>
        <end position="272"/>
    </location>
</feature>
<dbReference type="PANTHER" id="PTHR43143:SF5">
    <property type="entry name" value="SECRETED PROTEIN"/>
    <property type="match status" value="1"/>
</dbReference>
<organism evidence="3 4">
    <name type="scientific">Sphingobacterium yanglingense</name>
    <dbReference type="NCBI Taxonomy" id="1437280"/>
    <lineage>
        <taxon>Bacteria</taxon>
        <taxon>Pseudomonadati</taxon>
        <taxon>Bacteroidota</taxon>
        <taxon>Sphingobacteriia</taxon>
        <taxon>Sphingobacteriales</taxon>
        <taxon>Sphingobacteriaceae</taxon>
        <taxon>Sphingobacterium</taxon>
    </lineage>
</organism>
<dbReference type="Proteomes" id="UP000295292">
    <property type="component" value="Unassembled WGS sequence"/>
</dbReference>
<dbReference type="EMBL" id="SNYV01000013">
    <property type="protein sequence ID" value="TDQ78293.1"/>
    <property type="molecule type" value="Genomic_DNA"/>
</dbReference>
<dbReference type="SUPFAM" id="SSF56300">
    <property type="entry name" value="Metallo-dependent phosphatases"/>
    <property type="match status" value="1"/>
</dbReference>
<dbReference type="InterPro" id="IPR051918">
    <property type="entry name" value="STPP_CPPED1"/>
</dbReference>
<protein>
    <submittedName>
        <fullName evidence="3">Calcineurin-like phosphoesterase family protein</fullName>
    </submittedName>
</protein>
<dbReference type="Gene3D" id="3.60.21.10">
    <property type="match status" value="1"/>
</dbReference>
<dbReference type="InterPro" id="IPR029052">
    <property type="entry name" value="Metallo-depent_PP-like"/>
</dbReference>
<dbReference type="Pfam" id="PF00149">
    <property type="entry name" value="Metallophos"/>
    <property type="match status" value="1"/>
</dbReference>
<reference evidence="3 4" key="1">
    <citation type="submission" date="2019-03" db="EMBL/GenBank/DDBJ databases">
        <title>Genomic Encyclopedia of Archaeal and Bacterial Type Strains, Phase II (KMG-II): from individual species to whole genera.</title>
        <authorList>
            <person name="Goeker M."/>
        </authorList>
    </citation>
    <scope>NUCLEOTIDE SEQUENCE [LARGE SCALE GENOMIC DNA]</scope>
    <source>
        <strain evidence="3 4">DSM 28353</strain>
    </source>
</reference>
<comment type="caution">
    <text evidence="3">The sequence shown here is derived from an EMBL/GenBank/DDBJ whole genome shotgun (WGS) entry which is preliminary data.</text>
</comment>
<evidence type="ECO:0000259" key="2">
    <source>
        <dbReference type="Pfam" id="PF00149"/>
    </source>
</evidence>
<name>A0A4R6WEW3_9SPHI</name>
<evidence type="ECO:0000313" key="3">
    <source>
        <dbReference type="EMBL" id="TDQ78293.1"/>
    </source>
</evidence>
<evidence type="ECO:0000256" key="1">
    <source>
        <dbReference type="SAM" id="SignalP"/>
    </source>
</evidence>
<proteinExistence type="predicted"/>
<dbReference type="PANTHER" id="PTHR43143">
    <property type="entry name" value="METALLOPHOSPHOESTERASE, CALCINEURIN SUPERFAMILY"/>
    <property type="match status" value="1"/>
</dbReference>
<dbReference type="AlphaFoldDB" id="A0A4R6WEW3"/>
<keyword evidence="4" id="KW-1185">Reference proteome</keyword>